<reference evidence="1 2" key="1">
    <citation type="submission" date="2021-06" db="EMBL/GenBank/DDBJ databases">
        <title>Caerostris extrusa draft genome.</title>
        <authorList>
            <person name="Kono N."/>
            <person name="Arakawa K."/>
        </authorList>
    </citation>
    <scope>NUCLEOTIDE SEQUENCE [LARGE SCALE GENOMIC DNA]</scope>
</reference>
<dbReference type="AlphaFoldDB" id="A0AAV4RT68"/>
<organism evidence="1 2">
    <name type="scientific">Caerostris extrusa</name>
    <name type="common">Bark spider</name>
    <name type="synonym">Caerostris bankana</name>
    <dbReference type="NCBI Taxonomy" id="172846"/>
    <lineage>
        <taxon>Eukaryota</taxon>
        <taxon>Metazoa</taxon>
        <taxon>Ecdysozoa</taxon>
        <taxon>Arthropoda</taxon>
        <taxon>Chelicerata</taxon>
        <taxon>Arachnida</taxon>
        <taxon>Araneae</taxon>
        <taxon>Araneomorphae</taxon>
        <taxon>Entelegynae</taxon>
        <taxon>Araneoidea</taxon>
        <taxon>Araneidae</taxon>
        <taxon>Caerostris</taxon>
    </lineage>
</organism>
<proteinExistence type="predicted"/>
<gene>
    <name evidence="1" type="ORF">CEXT_30761</name>
</gene>
<evidence type="ECO:0000313" key="2">
    <source>
        <dbReference type="Proteomes" id="UP001054945"/>
    </source>
</evidence>
<name>A0AAV4RT68_CAEEX</name>
<keyword evidence="2" id="KW-1185">Reference proteome</keyword>
<sequence length="86" mass="9773">MDECLTSFMFAVLRGSWVKRDKKVSFLFYSNFPKISSWNSPSNKSLWRSLELSCLVASGSQVLYLQKAGRNQDSTGKCAEKPLLEM</sequence>
<dbReference type="Proteomes" id="UP001054945">
    <property type="component" value="Unassembled WGS sequence"/>
</dbReference>
<dbReference type="EMBL" id="BPLR01008230">
    <property type="protein sequence ID" value="GIY23073.1"/>
    <property type="molecule type" value="Genomic_DNA"/>
</dbReference>
<accession>A0AAV4RT68</accession>
<protein>
    <submittedName>
        <fullName evidence="1">Uncharacterized protein</fullName>
    </submittedName>
</protein>
<evidence type="ECO:0000313" key="1">
    <source>
        <dbReference type="EMBL" id="GIY23073.1"/>
    </source>
</evidence>
<comment type="caution">
    <text evidence="1">The sequence shown here is derived from an EMBL/GenBank/DDBJ whole genome shotgun (WGS) entry which is preliminary data.</text>
</comment>